<dbReference type="InterPro" id="IPR051446">
    <property type="entry name" value="HTH_trans_reg/aminotransferase"/>
</dbReference>
<organism evidence="8 9">
    <name type="scientific">Thioclava marina</name>
    <dbReference type="NCBI Taxonomy" id="1915077"/>
    <lineage>
        <taxon>Bacteria</taxon>
        <taxon>Pseudomonadati</taxon>
        <taxon>Pseudomonadota</taxon>
        <taxon>Alphaproteobacteria</taxon>
        <taxon>Rhodobacterales</taxon>
        <taxon>Paracoccaceae</taxon>
        <taxon>Thioclava</taxon>
    </lineage>
</organism>
<dbReference type="RefSeq" id="WP_078573555.1">
    <property type="nucleotide sequence ID" value="NZ_MPZS01000001.1"/>
</dbReference>
<dbReference type="SMART" id="SM00345">
    <property type="entry name" value="HTH_GNTR"/>
    <property type="match status" value="1"/>
</dbReference>
<feature type="compositionally biased region" description="Pro residues" evidence="6">
    <location>
        <begin position="99"/>
        <end position="115"/>
    </location>
</feature>
<evidence type="ECO:0000256" key="3">
    <source>
        <dbReference type="ARBA" id="ARBA00023015"/>
    </source>
</evidence>
<keyword evidence="2" id="KW-0663">Pyridoxal phosphate</keyword>
<accession>A0ABX3MP05</accession>
<keyword evidence="4" id="KW-0238">DNA-binding</keyword>
<dbReference type="Gene3D" id="1.10.10.10">
    <property type="entry name" value="Winged helix-like DNA-binding domain superfamily/Winged helix DNA-binding domain"/>
    <property type="match status" value="1"/>
</dbReference>
<keyword evidence="9" id="KW-1185">Reference proteome</keyword>
<dbReference type="InterPro" id="IPR004839">
    <property type="entry name" value="Aminotransferase_I/II_large"/>
</dbReference>
<dbReference type="EMBL" id="MPZS01000001">
    <property type="protein sequence ID" value="OOY13162.1"/>
    <property type="molecule type" value="Genomic_DNA"/>
</dbReference>
<dbReference type="PANTHER" id="PTHR46577:SF1">
    <property type="entry name" value="HTH-TYPE TRANSCRIPTIONAL REGULATORY PROTEIN GABR"/>
    <property type="match status" value="1"/>
</dbReference>
<dbReference type="CDD" id="cd00609">
    <property type="entry name" value="AAT_like"/>
    <property type="match status" value="1"/>
</dbReference>
<dbReference type="InterPro" id="IPR015421">
    <property type="entry name" value="PyrdxlP-dep_Trfase_major"/>
</dbReference>
<dbReference type="PRINTS" id="PR00035">
    <property type="entry name" value="HTHGNTR"/>
</dbReference>
<dbReference type="SUPFAM" id="SSF46785">
    <property type="entry name" value="Winged helix' DNA-binding domain"/>
    <property type="match status" value="1"/>
</dbReference>
<dbReference type="CDD" id="cd07377">
    <property type="entry name" value="WHTH_GntR"/>
    <property type="match status" value="1"/>
</dbReference>
<proteinExistence type="inferred from homology"/>
<evidence type="ECO:0000256" key="6">
    <source>
        <dbReference type="SAM" id="MobiDB-lite"/>
    </source>
</evidence>
<comment type="caution">
    <text evidence="8">The sequence shown here is derived from an EMBL/GenBank/DDBJ whole genome shotgun (WGS) entry which is preliminary data.</text>
</comment>
<protein>
    <submittedName>
        <fullName evidence="8">GntR family transcriptional regulator</fullName>
    </submittedName>
</protein>
<dbReference type="InterPro" id="IPR015424">
    <property type="entry name" value="PyrdxlP-dep_Trfase"/>
</dbReference>
<evidence type="ECO:0000259" key="7">
    <source>
        <dbReference type="PROSITE" id="PS50949"/>
    </source>
</evidence>
<dbReference type="Pfam" id="PF00392">
    <property type="entry name" value="GntR"/>
    <property type="match status" value="1"/>
</dbReference>
<dbReference type="Pfam" id="PF00155">
    <property type="entry name" value="Aminotran_1_2"/>
    <property type="match status" value="1"/>
</dbReference>
<dbReference type="SUPFAM" id="SSF53383">
    <property type="entry name" value="PLP-dependent transferases"/>
    <property type="match status" value="1"/>
</dbReference>
<sequence>MSNINKKVHANFNAALFALCLERRGARPLHAQLTDGLRELLRAAPEAAGLRLPASRVLAEELSVSRMTVTTAYDQLVAEGYLVTRQGGGTYVAGELPHLAPPTPGPRKTPEPPRPWRPFQPGLPDQSLFPHRIWARHLDRAWRQPDPALLDRPDSFGWPALRAAIASHLSAWRGLDCTPDQVLITSGAGDGFDLIGRALLPHGASMAIEDPGWATLEHTLRGIGITPVALRVDGEGLDPARLPQDCAAVNVTPSRHYPTGVAMPLARRLALLDWAHRVSALIVEDDYDSEFRYQGQPLPALAGLDGLQRVIYMGSFSKLLSPALRIGYLVVPEALISKLRATLAVTGSRASLVPQPALAAFMASGEFATHLRRMRRTYARRQAHLLDALAPLSDCLDLAPDPSGMHLCIGLRPTLAARITDSEISRRAAEAGLTLRALSSHSVLPDPPQGLLFGYAGFDESQISAAAGDLCTLLAPLCAGRS</sequence>
<evidence type="ECO:0000256" key="2">
    <source>
        <dbReference type="ARBA" id="ARBA00022898"/>
    </source>
</evidence>
<gene>
    <name evidence="8" type="ORF">BMG00_05010</name>
</gene>
<dbReference type="InterPro" id="IPR036390">
    <property type="entry name" value="WH_DNA-bd_sf"/>
</dbReference>
<dbReference type="Proteomes" id="UP000242224">
    <property type="component" value="Unassembled WGS sequence"/>
</dbReference>
<dbReference type="PANTHER" id="PTHR46577">
    <property type="entry name" value="HTH-TYPE TRANSCRIPTIONAL REGULATORY PROTEIN GABR"/>
    <property type="match status" value="1"/>
</dbReference>
<evidence type="ECO:0000256" key="5">
    <source>
        <dbReference type="ARBA" id="ARBA00023163"/>
    </source>
</evidence>
<evidence type="ECO:0000313" key="9">
    <source>
        <dbReference type="Proteomes" id="UP000242224"/>
    </source>
</evidence>
<reference evidence="8 9" key="1">
    <citation type="submission" date="2016-11" db="EMBL/GenBank/DDBJ databases">
        <title>A multilocus sequence analysis scheme for characterization of bacteria in the genus Thioclava.</title>
        <authorList>
            <person name="Liu Y."/>
            <person name="Shao Z."/>
        </authorList>
    </citation>
    <scope>NUCLEOTIDE SEQUENCE [LARGE SCALE GENOMIC DNA]</scope>
    <source>
        <strain evidence="8 9">11.10-0-13</strain>
    </source>
</reference>
<keyword evidence="3" id="KW-0805">Transcription regulation</keyword>
<evidence type="ECO:0000256" key="4">
    <source>
        <dbReference type="ARBA" id="ARBA00023125"/>
    </source>
</evidence>
<dbReference type="Gene3D" id="3.40.640.10">
    <property type="entry name" value="Type I PLP-dependent aspartate aminotransferase-like (Major domain)"/>
    <property type="match status" value="1"/>
</dbReference>
<dbReference type="PROSITE" id="PS50949">
    <property type="entry name" value="HTH_GNTR"/>
    <property type="match status" value="1"/>
</dbReference>
<keyword evidence="5" id="KW-0804">Transcription</keyword>
<evidence type="ECO:0000256" key="1">
    <source>
        <dbReference type="ARBA" id="ARBA00005384"/>
    </source>
</evidence>
<feature type="domain" description="HTH gntR-type" evidence="7">
    <location>
        <begin position="27"/>
        <end position="95"/>
    </location>
</feature>
<comment type="similarity">
    <text evidence="1">In the C-terminal section; belongs to the class-I pyridoxal-phosphate-dependent aminotransferase family.</text>
</comment>
<evidence type="ECO:0000313" key="8">
    <source>
        <dbReference type="EMBL" id="OOY13162.1"/>
    </source>
</evidence>
<dbReference type="InterPro" id="IPR036388">
    <property type="entry name" value="WH-like_DNA-bd_sf"/>
</dbReference>
<name>A0ABX3MP05_9RHOB</name>
<dbReference type="InterPro" id="IPR000524">
    <property type="entry name" value="Tscrpt_reg_HTH_GntR"/>
</dbReference>
<feature type="region of interest" description="Disordered" evidence="6">
    <location>
        <begin position="96"/>
        <end position="115"/>
    </location>
</feature>